<evidence type="ECO:0000313" key="15">
    <source>
        <dbReference type="EMBL" id="OOZ42137.1"/>
    </source>
</evidence>
<feature type="transmembrane region" description="Helical" evidence="13">
    <location>
        <begin position="149"/>
        <end position="167"/>
    </location>
</feature>
<evidence type="ECO:0000256" key="10">
    <source>
        <dbReference type="ARBA" id="ARBA00023136"/>
    </source>
</evidence>
<evidence type="ECO:0000256" key="13">
    <source>
        <dbReference type="RuleBase" id="RU364091"/>
    </source>
</evidence>
<dbReference type="GO" id="GO:0009306">
    <property type="term" value="P:protein secretion"/>
    <property type="evidence" value="ECO:0007669"/>
    <property type="project" value="InterPro"/>
</dbReference>
<dbReference type="EMBL" id="MPRL01000002">
    <property type="protein sequence ID" value="OOZ42137.1"/>
    <property type="molecule type" value="Genomic_DNA"/>
</dbReference>
<dbReference type="Pfam" id="PF01312">
    <property type="entry name" value="Bac_export_2"/>
    <property type="match status" value="1"/>
</dbReference>
<feature type="transmembrane region" description="Helical" evidence="13">
    <location>
        <begin position="33"/>
        <end position="50"/>
    </location>
</feature>
<feature type="transmembrane region" description="Helical" evidence="13">
    <location>
        <begin position="89"/>
        <end position="110"/>
    </location>
</feature>
<evidence type="ECO:0000256" key="5">
    <source>
        <dbReference type="ARBA" id="ARBA00022475"/>
    </source>
</evidence>
<dbReference type="GO" id="GO:0044780">
    <property type="term" value="P:bacterial-type flagellum assembly"/>
    <property type="evidence" value="ECO:0007669"/>
    <property type="project" value="InterPro"/>
</dbReference>
<dbReference type="OrthoDB" id="9807950at2"/>
<keyword evidence="8 13" id="KW-0653">Protein transport</keyword>
<organism evidence="15 16">
    <name type="scientific">Solemya pervernicosa gill symbiont</name>
    <dbReference type="NCBI Taxonomy" id="642797"/>
    <lineage>
        <taxon>Bacteria</taxon>
        <taxon>Pseudomonadati</taxon>
        <taxon>Pseudomonadota</taxon>
        <taxon>Gammaproteobacteria</taxon>
        <taxon>sulfur-oxidizing symbionts</taxon>
    </lineage>
</organism>
<evidence type="ECO:0000256" key="8">
    <source>
        <dbReference type="ARBA" id="ARBA00022927"/>
    </source>
</evidence>
<evidence type="ECO:0000256" key="2">
    <source>
        <dbReference type="ARBA" id="ARBA00010690"/>
    </source>
</evidence>
<comment type="function">
    <text evidence="12 13">Required for formation of the rod structure in the basal body of the flagellar apparatus. Together with FliI and FliH, may constitute the export apparatus of flagellin.</text>
</comment>
<proteinExistence type="inferred from homology"/>
<dbReference type="Gene3D" id="6.10.250.2080">
    <property type="match status" value="1"/>
</dbReference>
<feature type="region of interest" description="Disordered" evidence="14">
    <location>
        <begin position="358"/>
        <end position="389"/>
    </location>
</feature>
<comment type="caution">
    <text evidence="15">The sequence shown here is derived from an EMBL/GenBank/DDBJ whole genome shotgun (WGS) entry which is preliminary data.</text>
</comment>
<feature type="transmembrane region" description="Helical" evidence="13">
    <location>
        <begin position="189"/>
        <end position="214"/>
    </location>
</feature>
<keyword evidence="15" id="KW-0966">Cell projection</keyword>
<dbReference type="Proteomes" id="UP000191110">
    <property type="component" value="Unassembled WGS sequence"/>
</dbReference>
<keyword evidence="10 13" id="KW-0472">Membrane</keyword>
<dbReference type="SUPFAM" id="SSF160544">
    <property type="entry name" value="EscU C-terminal domain-like"/>
    <property type="match status" value="1"/>
</dbReference>
<keyword evidence="15" id="KW-0969">Cilium</keyword>
<keyword evidence="11 13" id="KW-1006">Bacterial flagellum protein export</keyword>
<dbReference type="InterPro" id="IPR029025">
    <property type="entry name" value="T3SS_substrate_exporter_C"/>
</dbReference>
<keyword evidence="7 13" id="KW-1005">Bacterial flagellum biogenesis</keyword>
<evidence type="ECO:0000256" key="6">
    <source>
        <dbReference type="ARBA" id="ARBA00022692"/>
    </source>
</evidence>
<reference evidence="15 16" key="1">
    <citation type="submission" date="2016-11" db="EMBL/GenBank/DDBJ databases">
        <title>Mixed transmission modes and dynamic genome evolution in an obligate animal-bacterial symbiosis.</title>
        <authorList>
            <person name="Russell S.L."/>
            <person name="Corbett-Detig R.B."/>
            <person name="Cavanaugh C.M."/>
        </authorList>
    </citation>
    <scope>NUCLEOTIDE SEQUENCE [LARGE SCALE GENOMIC DNA]</scope>
    <source>
        <strain evidence="15">Sveles-Q1</strain>
    </source>
</reference>
<accession>A0A1T2LAL1</accession>
<evidence type="ECO:0000256" key="3">
    <source>
        <dbReference type="ARBA" id="ARBA00021622"/>
    </source>
</evidence>
<dbReference type="PANTHER" id="PTHR30531">
    <property type="entry name" value="FLAGELLAR BIOSYNTHETIC PROTEIN FLHB"/>
    <property type="match status" value="1"/>
</dbReference>
<evidence type="ECO:0000256" key="14">
    <source>
        <dbReference type="SAM" id="MobiDB-lite"/>
    </source>
</evidence>
<evidence type="ECO:0000313" key="16">
    <source>
        <dbReference type="Proteomes" id="UP000191110"/>
    </source>
</evidence>
<sequence length="389" mass="43449">MAQDEGQERTEEATPKRQREAREKGQIPRSRELGSMTMLMVAATGLLVMGEGMLKELVVILQQGFSIDRSLAFDKVAAVQFMIRLFSEALFMMAPFLLLLTVAAFLPPVVMGGWSFSWKAVAPKWNKLDPIKGLKRVFGPRGLMELIKAVAKFSVVAMISATILWQWSEEFFGLAAEPLQQGLAHSAELVTWSFLAMSAALILIALVDVPFQLWDHSKQLKMTRQEVKDEYKDTEGKPEVKARVRQMQYEMSQRRMMDEVPQADVVVTNPTHFAVALKYEQDKGGAPKVVAKGADLIAAQIRNIATEHDVPIFAAPPLARAIFYNTELDQEIPAGLYVAVAQVLAYVYQVRIILREGGVKPPPPDDLPVPDEFLKRDQEQANGPEQGRE</sequence>
<keyword evidence="9 13" id="KW-1133">Transmembrane helix</keyword>
<keyword evidence="5 13" id="KW-1003">Cell membrane</keyword>
<keyword evidence="16" id="KW-1185">Reference proteome</keyword>
<dbReference type="InterPro" id="IPR006135">
    <property type="entry name" value="T3SS_substrate_exporter"/>
</dbReference>
<evidence type="ECO:0000256" key="7">
    <source>
        <dbReference type="ARBA" id="ARBA00022795"/>
    </source>
</evidence>
<evidence type="ECO:0000256" key="9">
    <source>
        <dbReference type="ARBA" id="ARBA00022989"/>
    </source>
</evidence>
<dbReference type="InterPro" id="IPR006136">
    <property type="entry name" value="FlhB"/>
</dbReference>
<feature type="region of interest" description="Disordered" evidence="14">
    <location>
        <begin position="1"/>
        <end position="27"/>
    </location>
</feature>
<protein>
    <recommendedName>
        <fullName evidence="3 13">Flagellar biosynthetic protein FlhB</fullName>
    </recommendedName>
</protein>
<comment type="subcellular location">
    <subcellularLocation>
        <location evidence="1">Cell membrane</location>
        <topology evidence="1">Multi-pass membrane protein</topology>
    </subcellularLocation>
</comment>
<dbReference type="Gene3D" id="3.40.1690.10">
    <property type="entry name" value="secretion proteins EscU"/>
    <property type="match status" value="1"/>
</dbReference>
<dbReference type="GO" id="GO:0005886">
    <property type="term" value="C:plasma membrane"/>
    <property type="evidence" value="ECO:0007669"/>
    <property type="project" value="UniProtKB-SubCell"/>
</dbReference>
<keyword evidence="6 13" id="KW-0812">Transmembrane</keyword>
<evidence type="ECO:0000256" key="1">
    <source>
        <dbReference type="ARBA" id="ARBA00004651"/>
    </source>
</evidence>
<name>A0A1T2LAL1_9GAMM</name>
<keyword evidence="4 13" id="KW-0813">Transport</keyword>
<dbReference type="FunFam" id="3.40.1690.10:FF:000001">
    <property type="entry name" value="Flagellar biosynthetic protein FlhB"/>
    <property type="match status" value="1"/>
</dbReference>
<evidence type="ECO:0000256" key="12">
    <source>
        <dbReference type="ARBA" id="ARBA00025078"/>
    </source>
</evidence>
<comment type="similarity">
    <text evidence="2 13">Belongs to the type III secretion exporter family.</text>
</comment>
<dbReference type="RefSeq" id="WP_078482165.1">
    <property type="nucleotide sequence ID" value="NZ_MPRL01000002.1"/>
</dbReference>
<dbReference type="NCBIfam" id="TIGR00328">
    <property type="entry name" value="flhB"/>
    <property type="match status" value="1"/>
</dbReference>
<dbReference type="PRINTS" id="PR00950">
    <property type="entry name" value="TYPE3IMSPROT"/>
</dbReference>
<dbReference type="PANTHER" id="PTHR30531:SF12">
    <property type="entry name" value="FLAGELLAR BIOSYNTHETIC PROTEIN FLHB"/>
    <property type="match status" value="1"/>
</dbReference>
<keyword evidence="15" id="KW-0282">Flagellum</keyword>
<evidence type="ECO:0000256" key="11">
    <source>
        <dbReference type="ARBA" id="ARBA00023225"/>
    </source>
</evidence>
<dbReference type="AlphaFoldDB" id="A0A1T2LAL1"/>
<evidence type="ECO:0000256" key="4">
    <source>
        <dbReference type="ARBA" id="ARBA00022448"/>
    </source>
</evidence>
<gene>
    <name evidence="13" type="primary">flhB</name>
    <name evidence="15" type="ORF">BOW53_00725</name>
</gene>